<evidence type="ECO:0000313" key="1">
    <source>
        <dbReference type="EMBL" id="MBW32060.1"/>
    </source>
</evidence>
<protein>
    <submittedName>
        <fullName evidence="1">Putative secreted peptide</fullName>
    </submittedName>
</protein>
<sequence>MLYRSVGALAPLALRASTRPASLATPGSSITGRLHFRQVPLDRPHFLHQLAQHLHRPRSYRASLEGSV</sequence>
<dbReference type="EMBL" id="GGFM01011309">
    <property type="protein sequence ID" value="MBW32060.1"/>
    <property type="molecule type" value="Transcribed_RNA"/>
</dbReference>
<organism evidence="1">
    <name type="scientific">Anopheles braziliensis</name>
    <dbReference type="NCBI Taxonomy" id="58242"/>
    <lineage>
        <taxon>Eukaryota</taxon>
        <taxon>Metazoa</taxon>
        <taxon>Ecdysozoa</taxon>
        <taxon>Arthropoda</taxon>
        <taxon>Hexapoda</taxon>
        <taxon>Insecta</taxon>
        <taxon>Pterygota</taxon>
        <taxon>Neoptera</taxon>
        <taxon>Endopterygota</taxon>
        <taxon>Diptera</taxon>
        <taxon>Nematocera</taxon>
        <taxon>Culicoidea</taxon>
        <taxon>Culicidae</taxon>
        <taxon>Anophelinae</taxon>
        <taxon>Anopheles</taxon>
    </lineage>
</organism>
<name>A0A2M3ZUE2_9DIPT</name>
<proteinExistence type="predicted"/>
<reference evidence="1" key="1">
    <citation type="submission" date="2018-01" db="EMBL/GenBank/DDBJ databases">
        <title>An insight into the sialome of Amazonian anophelines.</title>
        <authorList>
            <person name="Ribeiro J.M."/>
            <person name="Scarpassa V."/>
            <person name="Calvo E."/>
        </authorList>
    </citation>
    <scope>NUCLEOTIDE SEQUENCE</scope>
    <source>
        <tissue evidence="1">Salivary glands</tissue>
    </source>
</reference>
<dbReference type="AlphaFoldDB" id="A0A2M3ZUE2"/>
<accession>A0A2M3ZUE2</accession>